<reference evidence="1 2" key="1">
    <citation type="journal article" date="2021" name="Nat. Commun.">
        <title>Genetic determinants of endophytism in the Arabidopsis root mycobiome.</title>
        <authorList>
            <person name="Mesny F."/>
            <person name="Miyauchi S."/>
            <person name="Thiergart T."/>
            <person name="Pickel B."/>
            <person name="Atanasova L."/>
            <person name="Karlsson M."/>
            <person name="Huettel B."/>
            <person name="Barry K.W."/>
            <person name="Haridas S."/>
            <person name="Chen C."/>
            <person name="Bauer D."/>
            <person name="Andreopoulos W."/>
            <person name="Pangilinan J."/>
            <person name="LaButti K."/>
            <person name="Riley R."/>
            <person name="Lipzen A."/>
            <person name="Clum A."/>
            <person name="Drula E."/>
            <person name="Henrissat B."/>
            <person name="Kohler A."/>
            <person name="Grigoriev I.V."/>
            <person name="Martin F.M."/>
            <person name="Hacquard S."/>
        </authorList>
    </citation>
    <scope>NUCLEOTIDE SEQUENCE [LARGE SCALE GENOMIC DNA]</scope>
    <source>
        <strain evidence="1 2">MPI-SDFR-AT-0079</strain>
    </source>
</reference>
<proteinExistence type="predicted"/>
<name>A0ACB7NV83_9PEZI</name>
<keyword evidence="2" id="KW-1185">Reference proteome</keyword>
<evidence type="ECO:0000313" key="1">
    <source>
        <dbReference type="EMBL" id="KAH6617353.1"/>
    </source>
</evidence>
<evidence type="ECO:0000313" key="2">
    <source>
        <dbReference type="Proteomes" id="UP000724584"/>
    </source>
</evidence>
<dbReference type="Proteomes" id="UP000724584">
    <property type="component" value="Unassembled WGS sequence"/>
</dbReference>
<protein>
    <submittedName>
        <fullName evidence="1">Uncharacterized protein</fullName>
    </submittedName>
</protein>
<feature type="non-terminal residue" evidence="1">
    <location>
        <position position="1"/>
    </location>
</feature>
<organism evidence="1 2">
    <name type="scientific">Chaetomium tenue</name>
    <dbReference type="NCBI Taxonomy" id="1854479"/>
    <lineage>
        <taxon>Eukaryota</taxon>
        <taxon>Fungi</taxon>
        <taxon>Dikarya</taxon>
        <taxon>Ascomycota</taxon>
        <taxon>Pezizomycotina</taxon>
        <taxon>Sordariomycetes</taxon>
        <taxon>Sordariomycetidae</taxon>
        <taxon>Sordariales</taxon>
        <taxon>Chaetomiaceae</taxon>
        <taxon>Chaetomium</taxon>
    </lineage>
</organism>
<accession>A0ACB7NV83</accession>
<sequence length="109" mass="11771">MALRPIFIHGRSLFMPCTPRAISSTPNIPPEPTSAAGGGTDTLPGQKQTGPSAVEPPVQKKKTQKEMDEELKQKMEGISGDGGASGVVYEDGKPVAMKRLVRENMFRYI</sequence>
<dbReference type="EMBL" id="JAGIZQ010000007">
    <property type="protein sequence ID" value="KAH6617353.1"/>
    <property type="molecule type" value="Genomic_DNA"/>
</dbReference>
<gene>
    <name evidence="1" type="ORF">F5144DRAFT_391153</name>
</gene>
<comment type="caution">
    <text evidence="1">The sequence shown here is derived from an EMBL/GenBank/DDBJ whole genome shotgun (WGS) entry which is preliminary data.</text>
</comment>